<gene>
    <name evidence="16" type="primary">coaX</name>
    <name evidence="17" type="ORF">G3I74_11585</name>
</gene>
<dbReference type="EC" id="2.7.1.33" evidence="6 16"/>
<evidence type="ECO:0000256" key="10">
    <source>
        <dbReference type="ARBA" id="ARBA00022777"/>
    </source>
</evidence>
<dbReference type="AlphaFoldDB" id="A0A845V190"/>
<evidence type="ECO:0000256" key="15">
    <source>
        <dbReference type="ARBA" id="ARBA00040883"/>
    </source>
</evidence>
<dbReference type="NCBIfam" id="TIGR00671">
    <property type="entry name" value="baf"/>
    <property type="match status" value="1"/>
</dbReference>
<feature type="binding site" evidence="16">
    <location>
        <begin position="6"/>
        <end position="13"/>
    </location>
    <ligand>
        <name>ATP</name>
        <dbReference type="ChEBI" id="CHEBI:30616"/>
    </ligand>
</feature>
<protein>
    <recommendedName>
        <fullName evidence="15 16">Type III pantothenate kinase</fullName>
        <ecNumber evidence="6 16">2.7.1.33</ecNumber>
    </recommendedName>
    <alternativeName>
        <fullName evidence="16">PanK-III</fullName>
    </alternativeName>
    <alternativeName>
        <fullName evidence="16">Pantothenic acid kinase</fullName>
    </alternativeName>
</protein>
<evidence type="ECO:0000256" key="14">
    <source>
        <dbReference type="ARBA" id="ARBA00038036"/>
    </source>
</evidence>
<evidence type="ECO:0000256" key="5">
    <source>
        <dbReference type="ARBA" id="ARBA00011738"/>
    </source>
</evidence>
<evidence type="ECO:0000256" key="8">
    <source>
        <dbReference type="ARBA" id="ARBA00022679"/>
    </source>
</evidence>
<evidence type="ECO:0000256" key="11">
    <source>
        <dbReference type="ARBA" id="ARBA00022840"/>
    </source>
</evidence>
<keyword evidence="13 16" id="KW-0173">Coenzyme A biosynthesis</keyword>
<dbReference type="PANTHER" id="PTHR34265">
    <property type="entry name" value="TYPE III PANTOTHENATE KINASE"/>
    <property type="match status" value="1"/>
</dbReference>
<accession>A0A845V190</accession>
<dbReference type="PANTHER" id="PTHR34265:SF1">
    <property type="entry name" value="TYPE III PANTOTHENATE KINASE"/>
    <property type="match status" value="1"/>
</dbReference>
<comment type="similarity">
    <text evidence="14 16">Belongs to the type III pantothenate kinase family.</text>
</comment>
<feature type="active site" description="Proton acceptor" evidence="16">
    <location>
        <position position="109"/>
    </location>
</feature>
<dbReference type="Pfam" id="PF03309">
    <property type="entry name" value="Pan_kinase"/>
    <property type="match status" value="1"/>
</dbReference>
<reference evidence="17 18" key="1">
    <citation type="submission" date="2020-02" db="EMBL/GenBank/DDBJ databases">
        <authorList>
            <person name="Zhang X.-Y."/>
        </authorList>
    </citation>
    <scope>NUCLEOTIDE SEQUENCE [LARGE SCALE GENOMIC DNA]</scope>
    <source>
        <strain evidence="17 18">C33</strain>
    </source>
</reference>
<comment type="catalytic activity">
    <reaction evidence="1 16">
        <text>(R)-pantothenate + ATP = (R)-4'-phosphopantothenate + ADP + H(+)</text>
        <dbReference type="Rhea" id="RHEA:16373"/>
        <dbReference type="ChEBI" id="CHEBI:10986"/>
        <dbReference type="ChEBI" id="CHEBI:15378"/>
        <dbReference type="ChEBI" id="CHEBI:29032"/>
        <dbReference type="ChEBI" id="CHEBI:30616"/>
        <dbReference type="ChEBI" id="CHEBI:456216"/>
        <dbReference type="EC" id="2.7.1.33"/>
    </reaction>
</comment>
<comment type="cofactor">
    <cofactor evidence="2">
        <name>K(+)</name>
        <dbReference type="ChEBI" id="CHEBI:29103"/>
    </cofactor>
</comment>
<dbReference type="Proteomes" id="UP000484885">
    <property type="component" value="Unassembled WGS sequence"/>
</dbReference>
<name>A0A845V190_9GAMM</name>
<keyword evidence="7 16" id="KW-0963">Cytoplasm</keyword>
<feature type="binding site" evidence="16">
    <location>
        <position position="133"/>
    </location>
    <ligand>
        <name>ATP</name>
        <dbReference type="ChEBI" id="CHEBI:30616"/>
    </ligand>
</feature>
<evidence type="ECO:0000256" key="3">
    <source>
        <dbReference type="ARBA" id="ARBA00004496"/>
    </source>
</evidence>
<dbReference type="GO" id="GO:0005524">
    <property type="term" value="F:ATP binding"/>
    <property type="evidence" value="ECO:0007669"/>
    <property type="project" value="UniProtKB-UniRule"/>
</dbReference>
<evidence type="ECO:0000256" key="2">
    <source>
        <dbReference type="ARBA" id="ARBA00001958"/>
    </source>
</evidence>
<comment type="subcellular location">
    <subcellularLocation>
        <location evidence="3 16">Cytoplasm</location>
    </subcellularLocation>
</comment>
<evidence type="ECO:0000313" key="17">
    <source>
        <dbReference type="EMBL" id="NDY96372.1"/>
    </source>
</evidence>
<feature type="binding site" evidence="16">
    <location>
        <position position="185"/>
    </location>
    <ligand>
        <name>substrate</name>
    </ligand>
</feature>
<dbReference type="GO" id="GO:0046872">
    <property type="term" value="F:metal ion binding"/>
    <property type="evidence" value="ECO:0007669"/>
    <property type="project" value="UniProtKB-KW"/>
</dbReference>
<organism evidence="17 18">
    <name type="scientific">Wenzhouxiangella limi</name>
    <dbReference type="NCBI Taxonomy" id="2707351"/>
    <lineage>
        <taxon>Bacteria</taxon>
        <taxon>Pseudomonadati</taxon>
        <taxon>Pseudomonadota</taxon>
        <taxon>Gammaproteobacteria</taxon>
        <taxon>Chromatiales</taxon>
        <taxon>Wenzhouxiangellaceae</taxon>
        <taxon>Wenzhouxiangella</taxon>
    </lineage>
</organism>
<keyword evidence="10 16" id="KW-0418">Kinase</keyword>
<feature type="binding site" evidence="16">
    <location>
        <position position="100"/>
    </location>
    <ligand>
        <name>substrate</name>
    </ligand>
</feature>
<dbReference type="InterPro" id="IPR004619">
    <property type="entry name" value="Type_III_PanK"/>
</dbReference>
<dbReference type="HAMAP" id="MF_01274">
    <property type="entry name" value="Pantothen_kinase_3"/>
    <property type="match status" value="1"/>
</dbReference>
<comment type="function">
    <text evidence="16">Catalyzes the phosphorylation of pantothenate (Pan), the first step in CoA biosynthesis.</text>
</comment>
<evidence type="ECO:0000256" key="1">
    <source>
        <dbReference type="ARBA" id="ARBA00001206"/>
    </source>
</evidence>
<keyword evidence="9 16" id="KW-0547">Nucleotide-binding</keyword>
<evidence type="ECO:0000256" key="9">
    <source>
        <dbReference type="ARBA" id="ARBA00022741"/>
    </source>
</evidence>
<evidence type="ECO:0000313" key="18">
    <source>
        <dbReference type="Proteomes" id="UP000484885"/>
    </source>
</evidence>
<keyword evidence="18" id="KW-1185">Reference proteome</keyword>
<keyword evidence="8 16" id="KW-0808">Transferase</keyword>
<evidence type="ECO:0000256" key="7">
    <source>
        <dbReference type="ARBA" id="ARBA00022490"/>
    </source>
</evidence>
<dbReference type="InterPro" id="IPR043129">
    <property type="entry name" value="ATPase_NBD"/>
</dbReference>
<evidence type="ECO:0000256" key="6">
    <source>
        <dbReference type="ARBA" id="ARBA00012102"/>
    </source>
</evidence>
<sequence length="269" mass="27985">MMLCLDIGNSRTKGGVAEDGEIRARFQIDTRRTRAAEDLRACLAQALAESGQPAESITAVSACTVVAELRPTVDQACQALFAVAPFWLEAGTETGLTIHYHQPAELGADRLAAAVGACGRWPGRDCIVIDCGTAITFCAIDRERNYRGGAIAPGPELGARALHRETAALPLVEIGQAPDALGRSTAEGIRSGLYHGAVGTIREITAGLKAEAFAGSEVLVVGTGGGAERLAAGAVFDLVDPDLVLHGLILAHEQNQSPGTPGSARKRLK</sequence>
<evidence type="ECO:0000256" key="12">
    <source>
        <dbReference type="ARBA" id="ARBA00022958"/>
    </source>
</evidence>
<feature type="binding site" evidence="16">
    <location>
        <begin position="107"/>
        <end position="110"/>
    </location>
    <ligand>
        <name>substrate</name>
    </ligand>
</feature>
<dbReference type="GO" id="GO:0004594">
    <property type="term" value="F:pantothenate kinase activity"/>
    <property type="evidence" value="ECO:0007669"/>
    <property type="project" value="UniProtKB-UniRule"/>
</dbReference>
<evidence type="ECO:0000256" key="16">
    <source>
        <dbReference type="HAMAP-Rule" id="MF_01274"/>
    </source>
</evidence>
<dbReference type="Gene3D" id="3.30.420.40">
    <property type="match status" value="2"/>
</dbReference>
<dbReference type="NCBIfam" id="NF009855">
    <property type="entry name" value="PRK13321.1"/>
    <property type="match status" value="1"/>
</dbReference>
<dbReference type="GO" id="GO:0005737">
    <property type="term" value="C:cytoplasm"/>
    <property type="evidence" value="ECO:0007669"/>
    <property type="project" value="UniProtKB-SubCell"/>
</dbReference>
<proteinExistence type="inferred from homology"/>
<comment type="cofactor">
    <cofactor evidence="16">
        <name>NH4(+)</name>
        <dbReference type="ChEBI" id="CHEBI:28938"/>
    </cofactor>
    <cofactor evidence="16">
        <name>K(+)</name>
        <dbReference type="ChEBI" id="CHEBI:29103"/>
    </cofactor>
    <text evidence="16">A monovalent cation. Ammonium or potassium.</text>
</comment>
<comment type="caution">
    <text evidence="17">The sequence shown here is derived from an EMBL/GenBank/DDBJ whole genome shotgun (WGS) entry which is preliminary data.</text>
</comment>
<keyword evidence="16" id="KW-0479">Metal-binding</keyword>
<evidence type="ECO:0000256" key="13">
    <source>
        <dbReference type="ARBA" id="ARBA00022993"/>
    </source>
</evidence>
<feature type="binding site" evidence="16">
    <location>
        <position position="130"/>
    </location>
    <ligand>
        <name>K(+)</name>
        <dbReference type="ChEBI" id="CHEBI:29103"/>
    </ligand>
</feature>
<evidence type="ECO:0000256" key="4">
    <source>
        <dbReference type="ARBA" id="ARBA00005225"/>
    </source>
</evidence>
<dbReference type="CDD" id="cd24015">
    <property type="entry name" value="ASKHA_NBD_PanK-III"/>
    <property type="match status" value="1"/>
</dbReference>
<comment type="subunit">
    <text evidence="5 16">Homodimer.</text>
</comment>
<dbReference type="GO" id="GO:0015937">
    <property type="term" value="P:coenzyme A biosynthetic process"/>
    <property type="evidence" value="ECO:0007669"/>
    <property type="project" value="UniProtKB-UniRule"/>
</dbReference>
<dbReference type="UniPathway" id="UPA00241">
    <property type="reaction ID" value="UER00352"/>
</dbReference>
<comment type="pathway">
    <text evidence="4 16">Cofactor biosynthesis; coenzyme A biosynthesis; CoA from (R)-pantothenate: step 1/5.</text>
</comment>
<keyword evidence="11 16" id="KW-0067">ATP-binding</keyword>
<keyword evidence="12 16" id="KW-0630">Potassium</keyword>
<dbReference type="EMBL" id="JAAGSC010000042">
    <property type="protein sequence ID" value="NDY96372.1"/>
    <property type="molecule type" value="Genomic_DNA"/>
</dbReference>
<dbReference type="SUPFAM" id="SSF53067">
    <property type="entry name" value="Actin-like ATPase domain"/>
    <property type="match status" value="2"/>
</dbReference>